<evidence type="ECO:0000256" key="2">
    <source>
        <dbReference type="ARBA" id="ARBA00010050"/>
    </source>
</evidence>
<name>A0A6J2XSC9_SITOR</name>
<keyword evidence="4" id="KW-0931">ER-Golgi transport</keyword>
<comment type="similarity">
    <text evidence="2">Belongs to the SNAP family.</text>
</comment>
<evidence type="ECO:0000256" key="8">
    <source>
        <dbReference type="ARBA" id="ARBA00042485"/>
    </source>
</evidence>
<dbReference type="GO" id="GO:0016192">
    <property type="term" value="P:vesicle-mediated transport"/>
    <property type="evidence" value="ECO:0007669"/>
    <property type="project" value="UniProtKB-KW"/>
</dbReference>
<feature type="compositionally biased region" description="Basic and acidic residues" evidence="9">
    <location>
        <begin position="315"/>
        <end position="326"/>
    </location>
</feature>
<evidence type="ECO:0000256" key="9">
    <source>
        <dbReference type="SAM" id="MobiDB-lite"/>
    </source>
</evidence>
<feature type="compositionally biased region" description="Acidic residues" evidence="9">
    <location>
        <begin position="327"/>
        <end position="338"/>
    </location>
</feature>
<dbReference type="Proteomes" id="UP000504635">
    <property type="component" value="Unplaced"/>
</dbReference>
<keyword evidence="6" id="KW-0472">Membrane</keyword>
<evidence type="ECO:0000313" key="11">
    <source>
        <dbReference type="RefSeq" id="XP_030753740.1"/>
    </source>
</evidence>
<comment type="subcellular location">
    <subcellularLocation>
        <location evidence="1">Membrane</location>
        <topology evidence="1">Peripheral membrane protein</topology>
    </subcellularLocation>
</comment>
<dbReference type="FunFam" id="1.25.40.10:FF:000477">
    <property type="entry name" value="gamma-soluble NSF attachment protein"/>
    <property type="match status" value="1"/>
</dbReference>
<dbReference type="InParanoid" id="A0A6J2XSC9"/>
<dbReference type="PANTHER" id="PTHR13768:SF2">
    <property type="entry name" value="GAMMA-SOLUBLE NSF ATTACHMENT PROTEIN"/>
    <property type="match status" value="1"/>
</dbReference>
<dbReference type="FunCoup" id="A0A6J2XSC9">
    <property type="interactions" value="1723"/>
</dbReference>
<dbReference type="Pfam" id="PF14938">
    <property type="entry name" value="SNAP"/>
    <property type="match status" value="1"/>
</dbReference>
<dbReference type="AlphaFoldDB" id="A0A6J2XSC9"/>
<evidence type="ECO:0000256" key="4">
    <source>
        <dbReference type="ARBA" id="ARBA00022892"/>
    </source>
</evidence>
<dbReference type="Gene3D" id="1.25.40.10">
    <property type="entry name" value="Tetratricopeptide repeat domain"/>
    <property type="match status" value="1"/>
</dbReference>
<dbReference type="OrthoDB" id="26569at2759"/>
<gene>
    <name evidence="11" type="primary">LOC115880605</name>
</gene>
<dbReference type="GO" id="GO:0005483">
    <property type="term" value="F:soluble NSF attachment protein activity"/>
    <property type="evidence" value="ECO:0007669"/>
    <property type="project" value="TreeGrafter"/>
</dbReference>
<dbReference type="GO" id="GO:0006886">
    <property type="term" value="P:intracellular protein transport"/>
    <property type="evidence" value="ECO:0007669"/>
    <property type="project" value="InterPro"/>
</dbReference>
<evidence type="ECO:0000256" key="1">
    <source>
        <dbReference type="ARBA" id="ARBA00004170"/>
    </source>
</evidence>
<keyword evidence="10" id="KW-1185">Reference proteome</keyword>
<organism evidence="10 11">
    <name type="scientific">Sitophilus oryzae</name>
    <name type="common">Rice weevil</name>
    <name type="synonym">Curculio oryzae</name>
    <dbReference type="NCBI Taxonomy" id="7048"/>
    <lineage>
        <taxon>Eukaryota</taxon>
        <taxon>Metazoa</taxon>
        <taxon>Ecdysozoa</taxon>
        <taxon>Arthropoda</taxon>
        <taxon>Hexapoda</taxon>
        <taxon>Insecta</taxon>
        <taxon>Pterygota</taxon>
        <taxon>Neoptera</taxon>
        <taxon>Endopterygota</taxon>
        <taxon>Coleoptera</taxon>
        <taxon>Polyphaga</taxon>
        <taxon>Cucujiformia</taxon>
        <taxon>Curculionidae</taxon>
        <taxon>Dryophthorinae</taxon>
        <taxon>Sitophilus</taxon>
    </lineage>
</organism>
<dbReference type="GeneID" id="115880605"/>
<dbReference type="InterPro" id="IPR000744">
    <property type="entry name" value="NSF_attach"/>
</dbReference>
<dbReference type="RefSeq" id="XP_030753740.1">
    <property type="nucleotide sequence ID" value="XM_030897880.1"/>
</dbReference>
<proteinExistence type="inferred from homology"/>
<keyword evidence="3" id="KW-0813">Transport</keyword>
<dbReference type="SUPFAM" id="SSF48452">
    <property type="entry name" value="TPR-like"/>
    <property type="match status" value="1"/>
</dbReference>
<evidence type="ECO:0000256" key="5">
    <source>
        <dbReference type="ARBA" id="ARBA00022927"/>
    </source>
</evidence>
<evidence type="ECO:0000256" key="3">
    <source>
        <dbReference type="ARBA" id="ARBA00022448"/>
    </source>
</evidence>
<dbReference type="PANTHER" id="PTHR13768">
    <property type="entry name" value="SOLUBLE NSF ATTACHMENT PROTEIN SNAP"/>
    <property type="match status" value="1"/>
</dbReference>
<accession>A0A6J2XSC9</accession>
<dbReference type="KEGG" id="soy:115880605"/>
<dbReference type="GO" id="GO:0019905">
    <property type="term" value="F:syntaxin binding"/>
    <property type="evidence" value="ECO:0007669"/>
    <property type="project" value="TreeGrafter"/>
</dbReference>
<evidence type="ECO:0000256" key="7">
    <source>
        <dbReference type="ARBA" id="ARBA00040047"/>
    </source>
</evidence>
<sequence length="338" mass="38078">MASNKKMEEGYEHIKNAEKSLKTSLLKWRPDYENAADEYNKAATCFRNVKAYQQCKECLLKAVECFKENRAVFHAAKALDQCILVSKEMGDIRDIYKMAERAANMFQTNGNADSAVSTLEKTAKILESQVPIEALNLYKQAAEISVIQDNPRQAAEHTSKVARLHIKLLQYDLAADAIRREIGFYQQTENQRALGRIVVGLVLVQLARGDIVAAEKAFKEWGSYCEAPEIQNLEMLLQAYDEEDPETAKRALNDSFIKNMDVEYAILARNVPLPQGGVVIQKKPIIENAADEYKPVRPMTDQYTPTASYQGNNGDEDHQEKSRDQPADDEDEYAGGLC</sequence>
<feature type="region of interest" description="Disordered" evidence="9">
    <location>
        <begin position="291"/>
        <end position="338"/>
    </location>
</feature>
<evidence type="ECO:0000256" key="6">
    <source>
        <dbReference type="ARBA" id="ARBA00023136"/>
    </source>
</evidence>
<feature type="compositionally biased region" description="Polar residues" evidence="9">
    <location>
        <begin position="301"/>
        <end position="313"/>
    </location>
</feature>
<dbReference type="InterPro" id="IPR011990">
    <property type="entry name" value="TPR-like_helical_dom_sf"/>
</dbReference>
<dbReference type="GO" id="GO:0005774">
    <property type="term" value="C:vacuolar membrane"/>
    <property type="evidence" value="ECO:0007669"/>
    <property type="project" value="TreeGrafter"/>
</dbReference>
<dbReference type="GO" id="GO:0031201">
    <property type="term" value="C:SNARE complex"/>
    <property type="evidence" value="ECO:0007669"/>
    <property type="project" value="TreeGrafter"/>
</dbReference>
<keyword evidence="5" id="KW-0653">Protein transport</keyword>
<evidence type="ECO:0000313" key="10">
    <source>
        <dbReference type="Proteomes" id="UP000504635"/>
    </source>
</evidence>
<reference evidence="11" key="1">
    <citation type="submission" date="2025-08" db="UniProtKB">
        <authorList>
            <consortium name="RefSeq"/>
        </authorList>
    </citation>
    <scope>IDENTIFICATION</scope>
    <source>
        <tissue evidence="11">Gonads</tissue>
    </source>
</reference>
<protein>
    <recommendedName>
        <fullName evidence="7">Gamma-soluble NSF attachment protein</fullName>
    </recommendedName>
    <alternativeName>
        <fullName evidence="8">N-ethylmaleimide-sensitive factor attachment protein gamma</fullName>
    </alternativeName>
</protein>